<dbReference type="Gene3D" id="3.20.20.140">
    <property type="entry name" value="Metal-dependent hydrolases"/>
    <property type="match status" value="1"/>
</dbReference>
<keyword evidence="1" id="KW-0732">Signal</keyword>
<evidence type="ECO:0000256" key="1">
    <source>
        <dbReference type="SAM" id="SignalP"/>
    </source>
</evidence>
<dbReference type="Proteomes" id="UP000593765">
    <property type="component" value="Chromosome"/>
</dbReference>
<evidence type="ECO:0000313" key="3">
    <source>
        <dbReference type="Proteomes" id="UP000593765"/>
    </source>
</evidence>
<reference evidence="2 3" key="1">
    <citation type="submission" date="2020-10" db="EMBL/GenBank/DDBJ databases">
        <title>Wide distribution of Phycisphaera-like planctomycetes from WD2101 soil group in peatlands and genome analysis of the first cultivated representative.</title>
        <authorList>
            <person name="Dedysh S.N."/>
            <person name="Beletsky A.V."/>
            <person name="Ivanova A."/>
            <person name="Kulichevskaya I.S."/>
            <person name="Suzina N.E."/>
            <person name="Philippov D.A."/>
            <person name="Rakitin A.L."/>
            <person name="Mardanov A.V."/>
            <person name="Ravin N.V."/>
        </authorList>
    </citation>
    <scope>NUCLEOTIDE SEQUENCE [LARGE SCALE GENOMIC DNA]</scope>
    <source>
        <strain evidence="2 3">M1803</strain>
    </source>
</reference>
<accession>A0A7M2X2X5</accession>
<proteinExistence type="predicted"/>
<keyword evidence="3" id="KW-1185">Reference proteome</keyword>
<dbReference type="RefSeq" id="WP_206295350.1">
    <property type="nucleotide sequence ID" value="NZ_CP063458.1"/>
</dbReference>
<dbReference type="SUPFAM" id="SSF89550">
    <property type="entry name" value="PHP domain-like"/>
    <property type="match status" value="1"/>
</dbReference>
<feature type="signal peptide" evidence="1">
    <location>
        <begin position="1"/>
        <end position="21"/>
    </location>
</feature>
<evidence type="ECO:0000313" key="2">
    <source>
        <dbReference type="EMBL" id="QOV92024.1"/>
    </source>
</evidence>
<feature type="chain" id="PRO_5034672846" evidence="1">
    <location>
        <begin position="22"/>
        <end position="719"/>
    </location>
</feature>
<gene>
    <name evidence="2" type="ORF">IPV69_11990</name>
</gene>
<dbReference type="AlphaFoldDB" id="A0A7M2X2X5"/>
<dbReference type="KEGG" id="hbs:IPV69_11990"/>
<dbReference type="EMBL" id="CP063458">
    <property type="protein sequence ID" value="QOV92024.1"/>
    <property type="molecule type" value="Genomic_DNA"/>
</dbReference>
<sequence>MTVRMTFCGVAALLLAGSVSAVPPAQTLVGGMHHLRWGTVREWDEFPLKPESTGLELTFDSTPNQAERTLRLRHRDLRQAWEVWLNDKKLFTLPRDEPESVTCWAIPPGSLREKANTLRIACAAKPPDAAATAAGAPVSDDVMIGDVEVIDLPRAAVLSEAVVSVSVLADETGLACPSRITVTDERGALVDLGNKSDSHHAVRTGVVYAGTGKADLLLAAGRYTIYAGRGFEYSLPSATLDVRPGDKVQQTFRLRRVVPTEGWVASDPHVHTFTFSRHGDATIEERLLTLAGEGIELPIATDHNLNIDYTDAARGTQTAPYLTPVTGNEVTTRIGHFNAFPMAKDGPLPDWRASTWGRIAESVAKARVGEQAVIILNHGRDIHAGFRPFDPVRHISPTGENLDGWDLPANAMEVINSGATLSEPMQLYRDWFGLLNRGKQITPIGSSDCHDVNRFIVGQARTYVKMRDADAGRLSSADAVHAFNEGRVLVSYGLIADLTVDGKFGPGDLVPAGAVDDLKLSVRVLGPEWTRAARVTLFVNGVAVRTDPITQPADKPEPAGLKYAATWTLPRPKHDVWLTVIAEGPGVTGAYWPAAKPYQATTSAWTPYVMGSCGAIRIDADESGTFDSAMAHATKIATAAGDDTAAAIKALKAMEATDGISTQAVAAQLAGLWRAQNPDTFVARIESQRAEASPAATRGFDEFIAAWNQSARARAAARQ</sequence>
<protein>
    <submittedName>
        <fullName evidence="2">CehA/McbA family metallohydrolase</fullName>
    </submittedName>
</protein>
<dbReference type="NCBIfam" id="NF038032">
    <property type="entry name" value="CehA_McbA_metalo"/>
    <property type="match status" value="1"/>
</dbReference>
<name>A0A7M2X2X5_9BACT</name>
<dbReference type="InterPro" id="IPR016195">
    <property type="entry name" value="Pol/histidinol_Pase-like"/>
</dbReference>
<organism evidence="2 3">
    <name type="scientific">Humisphaera borealis</name>
    <dbReference type="NCBI Taxonomy" id="2807512"/>
    <lineage>
        <taxon>Bacteria</taxon>
        <taxon>Pseudomonadati</taxon>
        <taxon>Planctomycetota</taxon>
        <taxon>Phycisphaerae</taxon>
        <taxon>Tepidisphaerales</taxon>
        <taxon>Tepidisphaeraceae</taxon>
        <taxon>Humisphaera</taxon>
    </lineage>
</organism>